<dbReference type="PANTHER" id="PTHR42942:SF1">
    <property type="entry name" value="ALKYLTRANSFERASE-LIKE PROTEIN 1"/>
    <property type="match status" value="1"/>
</dbReference>
<keyword evidence="5" id="KW-1185">Reference proteome</keyword>
<keyword evidence="4" id="KW-0489">Methyltransferase</keyword>
<dbReference type="Gene3D" id="1.10.10.10">
    <property type="entry name" value="Winged helix-like DNA-binding domain superfamily/Winged helix DNA-binding domain"/>
    <property type="match status" value="1"/>
</dbReference>
<comment type="caution">
    <text evidence="4">The sequence shown here is derived from an EMBL/GenBank/DDBJ whole genome shotgun (WGS) entry which is preliminary data.</text>
</comment>
<dbReference type="InterPro" id="IPR056079">
    <property type="entry name" value="DUF7662"/>
</dbReference>
<dbReference type="EMBL" id="ACJM01000002">
    <property type="protein sequence ID" value="EEG78708.1"/>
    <property type="molecule type" value="Genomic_DNA"/>
</dbReference>
<dbReference type="InterPro" id="IPR014048">
    <property type="entry name" value="MethylDNA_cys_MeTrfase_DNA-bd"/>
</dbReference>
<accession>C0GDI7</accession>
<feature type="domain" description="Methylated-DNA-[protein]-cysteine S-methyltransferase DNA binding" evidence="2">
    <location>
        <begin position="176"/>
        <end position="248"/>
    </location>
</feature>
<evidence type="ECO:0000259" key="3">
    <source>
        <dbReference type="Pfam" id="PF24698"/>
    </source>
</evidence>
<dbReference type="eggNOG" id="COG0350">
    <property type="taxonomic scope" value="Bacteria"/>
</dbReference>
<sequence>MRNLFSPLFARIKKKYVRFPVSCGIVPEIFSPTQSCYSRAQENTVLSATYTGAGQLESFLNNPHLPDVVCIAASSAQRSGEEFAQAIQTARQESIPVIVTETEAVLAALGLPPLRGEELGKALTDMGFDLRPEASVCPEASLAAITGYFYLNNEYEIVGRNKNVVPLLLEEHPLFSFVRRIPYGEVATYAEVAKELGLQWNERMVMTHLRRLPAGADVPGHRLVDRDGRLSEIYPGGVSSQRERLKWELVPFADREHVFLERARWTRTKYRPLTNYLRHATAEVSFLEMHLSEIEQVIGAPLPKAARRLGTWWKDDKPHSWIWQEAGWKVTGVNLQQEMVAFMRMDSLN</sequence>
<dbReference type="STRING" id="555088.DealDRAFT_0638"/>
<keyword evidence="4" id="KW-0808">Transferase</keyword>
<reference evidence="4 5" key="1">
    <citation type="submission" date="2009-02" db="EMBL/GenBank/DDBJ databases">
        <title>Sequencing of the draft genome and assembly of Dethiobacter alkaliphilus AHT 1.</title>
        <authorList>
            <consortium name="US DOE Joint Genome Institute (JGI-PGF)"/>
            <person name="Lucas S."/>
            <person name="Copeland A."/>
            <person name="Lapidus A."/>
            <person name="Glavina del Rio T."/>
            <person name="Dalin E."/>
            <person name="Tice H."/>
            <person name="Bruce D."/>
            <person name="Goodwin L."/>
            <person name="Pitluck S."/>
            <person name="Larimer F."/>
            <person name="Land M.L."/>
            <person name="Hauser L."/>
            <person name="Muyzer G."/>
        </authorList>
    </citation>
    <scope>NUCLEOTIDE SEQUENCE [LARGE SCALE GENOMIC DNA]</scope>
    <source>
        <strain evidence="4 5">AHT 1</strain>
    </source>
</reference>
<dbReference type="GO" id="GO:0006281">
    <property type="term" value="P:DNA repair"/>
    <property type="evidence" value="ECO:0007669"/>
    <property type="project" value="InterPro"/>
</dbReference>
<dbReference type="GO" id="GO:0032259">
    <property type="term" value="P:methylation"/>
    <property type="evidence" value="ECO:0007669"/>
    <property type="project" value="UniProtKB-KW"/>
</dbReference>
<dbReference type="InterPro" id="IPR036388">
    <property type="entry name" value="WH-like_DNA-bd_sf"/>
</dbReference>
<dbReference type="InterPro" id="IPR036217">
    <property type="entry name" value="MethylDNA_cys_MeTrfase_DNAb"/>
</dbReference>
<dbReference type="AlphaFoldDB" id="C0GDI7"/>
<proteinExistence type="predicted"/>
<dbReference type="InterPro" id="IPR052520">
    <property type="entry name" value="ATL_DNA_repair"/>
</dbReference>
<dbReference type="Pfam" id="PF24698">
    <property type="entry name" value="DUF7662"/>
    <property type="match status" value="1"/>
</dbReference>
<evidence type="ECO:0000259" key="2">
    <source>
        <dbReference type="Pfam" id="PF01035"/>
    </source>
</evidence>
<dbReference type="PANTHER" id="PTHR42942">
    <property type="entry name" value="6-O-METHYLGUANINE DNA METHYLTRANSFERASE"/>
    <property type="match status" value="1"/>
</dbReference>
<evidence type="ECO:0000313" key="4">
    <source>
        <dbReference type="EMBL" id="EEG78708.1"/>
    </source>
</evidence>
<dbReference type="CDD" id="cd06445">
    <property type="entry name" value="ATase"/>
    <property type="match status" value="1"/>
</dbReference>
<evidence type="ECO:0000313" key="5">
    <source>
        <dbReference type="Proteomes" id="UP000006443"/>
    </source>
</evidence>
<keyword evidence="1" id="KW-0227">DNA damage</keyword>
<dbReference type="Proteomes" id="UP000006443">
    <property type="component" value="Unassembled WGS sequence"/>
</dbReference>
<organism evidence="4 5">
    <name type="scientific">Dethiobacter alkaliphilus AHT 1</name>
    <dbReference type="NCBI Taxonomy" id="555088"/>
    <lineage>
        <taxon>Bacteria</taxon>
        <taxon>Bacillati</taxon>
        <taxon>Bacillota</taxon>
        <taxon>Dethiobacteria</taxon>
        <taxon>Dethiobacterales</taxon>
        <taxon>Dethiobacteraceae</taxon>
        <taxon>Dethiobacter</taxon>
    </lineage>
</organism>
<feature type="domain" description="DUF7662" evidence="3">
    <location>
        <begin position="270"/>
        <end position="342"/>
    </location>
</feature>
<name>C0GDI7_DETAL</name>
<dbReference type="SUPFAM" id="SSF46767">
    <property type="entry name" value="Methylated DNA-protein cysteine methyltransferase, C-terminal domain"/>
    <property type="match status" value="1"/>
</dbReference>
<dbReference type="RefSeq" id="WP_008514800.1">
    <property type="nucleotide sequence ID" value="NZ_ACJM01000002.1"/>
</dbReference>
<gene>
    <name evidence="4" type="ORF">DealDRAFT_0638</name>
</gene>
<evidence type="ECO:0000256" key="1">
    <source>
        <dbReference type="ARBA" id="ARBA00022763"/>
    </source>
</evidence>
<dbReference type="GO" id="GO:0008168">
    <property type="term" value="F:methyltransferase activity"/>
    <property type="evidence" value="ECO:0007669"/>
    <property type="project" value="UniProtKB-KW"/>
</dbReference>
<dbReference type="Pfam" id="PF01035">
    <property type="entry name" value="DNA_binding_1"/>
    <property type="match status" value="1"/>
</dbReference>
<dbReference type="OrthoDB" id="9789813at2"/>
<protein>
    <submittedName>
        <fullName evidence="4">Methylated-DNA-(Protein)-cysteine S-methyltransferase DNA binding protein</fullName>
    </submittedName>
</protein>